<sequence length="141" mass="14606">MSAPMVWWIAAGLAVALELATGTFYLLMFALGLACAALAAHAGASFTLQLVVASAVGGGAVAGWHVRRTKHPQSAPAQSNPDVNLDIGQRLQVDTWGSDGTARVQYRGTAWTARYAGPGNPSAGLHVVRAVEGNVLVVERA</sequence>
<gene>
    <name evidence="3" type="ORF">OMP39_06995</name>
</gene>
<protein>
    <submittedName>
        <fullName evidence="3">NfeD family protein</fullName>
    </submittedName>
</protein>
<proteinExistence type="predicted"/>
<evidence type="ECO:0000313" key="4">
    <source>
        <dbReference type="Proteomes" id="UP001163266"/>
    </source>
</evidence>
<keyword evidence="1" id="KW-1133">Transmembrane helix</keyword>
<evidence type="ECO:0000256" key="1">
    <source>
        <dbReference type="SAM" id="Phobius"/>
    </source>
</evidence>
<feature type="domain" description="NfeD-like C-terminal" evidence="2">
    <location>
        <begin position="84"/>
        <end position="140"/>
    </location>
</feature>
<reference evidence="3" key="1">
    <citation type="submission" date="2022-10" db="EMBL/GenBank/DDBJ databases">
        <title>Complete genome sequence of Schlegelella aquatica LMG 23380.</title>
        <authorList>
            <person name="Musilova J."/>
            <person name="Kourilova X."/>
            <person name="Bezdicek M."/>
            <person name="Hermankova K."/>
            <person name="Obruca S."/>
            <person name="Sedlar K."/>
        </authorList>
    </citation>
    <scope>NUCLEOTIDE SEQUENCE</scope>
    <source>
        <strain evidence="3">LMG 23380</strain>
    </source>
</reference>
<dbReference type="EMBL" id="CP110257">
    <property type="protein sequence ID" value="UZD56438.1"/>
    <property type="molecule type" value="Genomic_DNA"/>
</dbReference>
<name>A0ABY6MWN4_9BURK</name>
<feature type="transmembrane region" description="Helical" evidence="1">
    <location>
        <begin position="7"/>
        <end position="40"/>
    </location>
</feature>
<keyword evidence="1" id="KW-0812">Transmembrane</keyword>
<accession>A0ABY6MWN4</accession>
<dbReference type="Pfam" id="PF01957">
    <property type="entry name" value="NfeD"/>
    <property type="match status" value="1"/>
</dbReference>
<dbReference type="Proteomes" id="UP001163266">
    <property type="component" value="Chromosome"/>
</dbReference>
<evidence type="ECO:0000259" key="2">
    <source>
        <dbReference type="Pfam" id="PF01957"/>
    </source>
</evidence>
<dbReference type="InterPro" id="IPR002810">
    <property type="entry name" value="NfeD-like_C"/>
</dbReference>
<evidence type="ECO:0000313" key="3">
    <source>
        <dbReference type="EMBL" id="UZD56438.1"/>
    </source>
</evidence>
<organism evidence="3 4">
    <name type="scientific">Caldimonas aquatica</name>
    <dbReference type="NCBI Taxonomy" id="376175"/>
    <lineage>
        <taxon>Bacteria</taxon>
        <taxon>Pseudomonadati</taxon>
        <taxon>Pseudomonadota</taxon>
        <taxon>Betaproteobacteria</taxon>
        <taxon>Burkholderiales</taxon>
        <taxon>Sphaerotilaceae</taxon>
        <taxon>Caldimonas</taxon>
    </lineage>
</organism>
<feature type="transmembrane region" description="Helical" evidence="1">
    <location>
        <begin position="46"/>
        <end position="66"/>
    </location>
</feature>
<keyword evidence="1" id="KW-0472">Membrane</keyword>
<keyword evidence="4" id="KW-1185">Reference proteome</keyword>